<keyword evidence="4" id="KW-0808">Transferase</keyword>
<dbReference type="GO" id="GO:0006552">
    <property type="term" value="P:L-leucine catabolic process"/>
    <property type="evidence" value="ECO:0007669"/>
    <property type="project" value="TreeGrafter"/>
</dbReference>
<dbReference type="InterPro" id="IPR034733">
    <property type="entry name" value="AcCoA_carboxyl_beta"/>
</dbReference>
<sequence length="538" mass="58411">MDIIETKIDTKSDEYKKNYEAMEALVSDLKKELKKAREDRPQKTIDRLATQGKLMIRKKLDMLLDKNTPFLEIAPLAAKGMYDGNVHGAGNVIGIGVVEGREVLTTGSDATIKGGAIYPMGVKKTLRCQTVAMENHLPMISLLDSAGAYLPLQSEIFPDVDDGGRIFYNQAIVSKMGIPQITAVMGLCTAGGAYIPAMSDDVVHVKGTGAIFLGGPPLVLAATGEEVTAEQLGGAMVHCAESGVSDYFAEDEAHAIAIVRNIVKMLPKKEKTKLTMMDVKPPLYDPKELYGIVSRDLRVPYDCREVIARLVDGSEFLEFKELYGPTLVCGFAHIHGYPVGILGNNGVLFSNSALKGTQFIQLCDKRGIPLLFLQNINGFIIGSQYEKLGITKDGHKMVNAVSTCTVPKFTVIVGASFGAGNYGMCGRAYSPRFLWMWPNAQIGVMGGEQAADVLVTLRNDQNAKAGLPPLTPEEVDFIRKPIVDAARSEMNAYHSTANIWDDGILDPAETRDVLGLAISASLNAPLRHDVYGYGIFRM</sequence>
<evidence type="ECO:0000313" key="4">
    <source>
        <dbReference type="EMBL" id="KUG23606.1"/>
    </source>
</evidence>
<dbReference type="InterPro" id="IPR011762">
    <property type="entry name" value="COA_CT_N"/>
</dbReference>
<dbReference type="EC" id="6.4.1.4" evidence="4"/>
<reference evidence="4" key="1">
    <citation type="journal article" date="2015" name="Proc. Natl. Acad. Sci. U.S.A.">
        <title>Networks of energetic and metabolic interactions define dynamics in microbial communities.</title>
        <authorList>
            <person name="Embree M."/>
            <person name="Liu J.K."/>
            <person name="Al-Bassam M.M."/>
            <person name="Zengler K."/>
        </authorList>
    </citation>
    <scope>NUCLEOTIDE SEQUENCE</scope>
</reference>
<evidence type="ECO:0000256" key="1">
    <source>
        <dbReference type="SAM" id="Coils"/>
    </source>
</evidence>
<keyword evidence="1" id="KW-0175">Coiled coil</keyword>
<organism evidence="4">
    <name type="scientific">hydrocarbon metagenome</name>
    <dbReference type="NCBI Taxonomy" id="938273"/>
    <lineage>
        <taxon>unclassified sequences</taxon>
        <taxon>metagenomes</taxon>
        <taxon>ecological metagenomes</taxon>
    </lineage>
</organism>
<dbReference type="InterPro" id="IPR045190">
    <property type="entry name" value="MCCB/AccD1-like"/>
</dbReference>
<evidence type="ECO:0000259" key="3">
    <source>
        <dbReference type="PROSITE" id="PS50989"/>
    </source>
</evidence>
<dbReference type="GO" id="GO:1905202">
    <property type="term" value="C:methylcrotonoyl-CoA carboxylase complex"/>
    <property type="evidence" value="ECO:0007669"/>
    <property type="project" value="TreeGrafter"/>
</dbReference>
<feature type="domain" description="CoA carboxyltransferase N-terminal" evidence="2">
    <location>
        <begin position="22"/>
        <end position="278"/>
    </location>
</feature>
<dbReference type="GO" id="GO:0004485">
    <property type="term" value="F:methylcrotonoyl-CoA carboxylase activity"/>
    <property type="evidence" value="ECO:0007669"/>
    <property type="project" value="UniProtKB-EC"/>
</dbReference>
<dbReference type="InterPro" id="IPR029045">
    <property type="entry name" value="ClpP/crotonase-like_dom_sf"/>
</dbReference>
<feature type="domain" description="CoA carboxyltransferase C-terminal" evidence="3">
    <location>
        <begin position="292"/>
        <end position="528"/>
    </location>
</feature>
<proteinExistence type="predicted"/>
<dbReference type="FunFam" id="3.90.226.10:FF:000004">
    <property type="entry name" value="Methylcrotonoyl-CoA carboxylase beta chain"/>
    <property type="match status" value="1"/>
</dbReference>
<dbReference type="FunFam" id="3.90.226.10:FF:000046">
    <property type="entry name" value="Geranyl-CoA carboxylase beta subunit"/>
    <property type="match status" value="1"/>
</dbReference>
<name>A0A0W8FRV2_9ZZZZ</name>
<dbReference type="GO" id="GO:0016740">
    <property type="term" value="F:transferase activity"/>
    <property type="evidence" value="ECO:0007669"/>
    <property type="project" value="UniProtKB-KW"/>
</dbReference>
<protein>
    <submittedName>
        <fullName evidence="4">Methylcrotonyl-coa carboxylase carboxyl transferase subunit</fullName>
        <ecNumber evidence="4">6.4.1.4</ecNumber>
    </submittedName>
</protein>
<dbReference type="EMBL" id="LNQE01000896">
    <property type="protein sequence ID" value="KUG23606.1"/>
    <property type="molecule type" value="Genomic_DNA"/>
</dbReference>
<gene>
    <name evidence="4" type="ORF">ASZ90_006591</name>
</gene>
<dbReference type="InterPro" id="IPR011763">
    <property type="entry name" value="COA_CT_C"/>
</dbReference>
<dbReference type="PROSITE" id="PS50989">
    <property type="entry name" value="COA_CT_CTER"/>
    <property type="match status" value="1"/>
</dbReference>
<evidence type="ECO:0000259" key="2">
    <source>
        <dbReference type="PROSITE" id="PS50980"/>
    </source>
</evidence>
<accession>A0A0W8FRV2</accession>
<keyword evidence="4" id="KW-0436">Ligase</keyword>
<dbReference type="PANTHER" id="PTHR22855:SF13">
    <property type="entry name" value="METHYLCROTONOYL-COA CARBOXYLASE BETA CHAIN, MITOCHONDRIAL"/>
    <property type="match status" value="1"/>
</dbReference>
<comment type="caution">
    <text evidence="4">The sequence shown here is derived from an EMBL/GenBank/DDBJ whole genome shotgun (WGS) entry which is preliminary data.</text>
</comment>
<dbReference type="PANTHER" id="PTHR22855">
    <property type="entry name" value="ACETYL, PROPIONYL, PYRUVATE, AND GLUTACONYL CARBOXYLASE-RELATED"/>
    <property type="match status" value="1"/>
</dbReference>
<dbReference type="Pfam" id="PF01039">
    <property type="entry name" value="Carboxyl_trans"/>
    <property type="match status" value="1"/>
</dbReference>
<dbReference type="Gene3D" id="3.90.226.10">
    <property type="entry name" value="2-enoyl-CoA Hydratase, Chain A, domain 1"/>
    <property type="match status" value="2"/>
</dbReference>
<feature type="coiled-coil region" evidence="1">
    <location>
        <begin position="12"/>
        <end position="39"/>
    </location>
</feature>
<dbReference type="PROSITE" id="PS50980">
    <property type="entry name" value="COA_CT_NTER"/>
    <property type="match status" value="1"/>
</dbReference>
<dbReference type="AlphaFoldDB" id="A0A0W8FRV2"/>
<dbReference type="SUPFAM" id="SSF52096">
    <property type="entry name" value="ClpP/crotonase"/>
    <property type="match status" value="2"/>
</dbReference>